<evidence type="ECO:0000259" key="1">
    <source>
        <dbReference type="Pfam" id="PF02894"/>
    </source>
</evidence>
<evidence type="ECO:0000313" key="2">
    <source>
        <dbReference type="EMBL" id="KAJ8988583.1"/>
    </source>
</evidence>
<dbReference type="GO" id="GO:0005737">
    <property type="term" value="C:cytoplasm"/>
    <property type="evidence" value="ECO:0007669"/>
    <property type="project" value="TreeGrafter"/>
</dbReference>
<dbReference type="AlphaFoldDB" id="A0AAN6ENU4"/>
<dbReference type="SUPFAM" id="SSF55347">
    <property type="entry name" value="Glyceraldehyde-3-phosphate dehydrogenase-like, C-terminal domain"/>
    <property type="match status" value="1"/>
</dbReference>
<dbReference type="PANTHER" id="PTHR42840">
    <property type="entry name" value="NAD(P)-BINDING ROSSMANN-FOLD SUPERFAMILY PROTEIN-RELATED"/>
    <property type="match status" value="1"/>
</dbReference>
<gene>
    <name evidence="2" type="ORF">HRR80_007221</name>
</gene>
<evidence type="ECO:0000313" key="3">
    <source>
        <dbReference type="Proteomes" id="UP001161757"/>
    </source>
</evidence>
<name>A0AAN6ENU4_EXODE</name>
<dbReference type="EMBL" id="JAJGCB010000017">
    <property type="protein sequence ID" value="KAJ8988583.1"/>
    <property type="molecule type" value="Genomic_DNA"/>
</dbReference>
<dbReference type="Proteomes" id="UP001161757">
    <property type="component" value="Unassembled WGS sequence"/>
</dbReference>
<dbReference type="GO" id="GO:0016491">
    <property type="term" value="F:oxidoreductase activity"/>
    <property type="evidence" value="ECO:0007669"/>
    <property type="project" value="TreeGrafter"/>
</dbReference>
<comment type="caution">
    <text evidence="2">The sequence shown here is derived from an EMBL/GenBank/DDBJ whole genome shotgun (WGS) entry which is preliminary data.</text>
</comment>
<dbReference type="Pfam" id="PF02894">
    <property type="entry name" value="GFO_IDH_MocA_C"/>
    <property type="match status" value="1"/>
</dbReference>
<reference evidence="2" key="1">
    <citation type="submission" date="2023-01" db="EMBL/GenBank/DDBJ databases">
        <title>Exophiala dermititidis isolated from Cystic Fibrosis Patient.</title>
        <authorList>
            <person name="Kurbessoian T."/>
            <person name="Crocker A."/>
            <person name="Murante D."/>
            <person name="Hogan D.A."/>
            <person name="Stajich J.E."/>
        </authorList>
    </citation>
    <scope>NUCLEOTIDE SEQUENCE</scope>
    <source>
        <strain evidence="2">Ex8</strain>
    </source>
</reference>
<dbReference type="Gene3D" id="3.30.360.10">
    <property type="entry name" value="Dihydrodipicolinate Reductase, domain 2"/>
    <property type="match status" value="1"/>
</dbReference>
<organism evidence="2 3">
    <name type="scientific">Exophiala dermatitidis</name>
    <name type="common">Black yeast-like fungus</name>
    <name type="synonym">Wangiella dermatitidis</name>
    <dbReference type="NCBI Taxonomy" id="5970"/>
    <lineage>
        <taxon>Eukaryota</taxon>
        <taxon>Fungi</taxon>
        <taxon>Dikarya</taxon>
        <taxon>Ascomycota</taxon>
        <taxon>Pezizomycotina</taxon>
        <taxon>Eurotiomycetes</taxon>
        <taxon>Chaetothyriomycetidae</taxon>
        <taxon>Chaetothyriales</taxon>
        <taxon>Herpotrichiellaceae</taxon>
        <taxon>Exophiala</taxon>
    </lineage>
</organism>
<dbReference type="PANTHER" id="PTHR42840:SF5">
    <property type="entry name" value="NAD(P)-BINDING ROSSMANN-FOLD SUPERFAMILY PROTEIN"/>
    <property type="match status" value="1"/>
</dbReference>
<accession>A0AAN6ENU4</accession>
<dbReference type="Gene3D" id="3.40.50.720">
    <property type="entry name" value="NAD(P)-binding Rossmann-like Domain"/>
    <property type="match status" value="1"/>
</dbReference>
<dbReference type="GO" id="GO:0006740">
    <property type="term" value="P:NADPH regeneration"/>
    <property type="evidence" value="ECO:0007669"/>
    <property type="project" value="TreeGrafter"/>
</dbReference>
<proteinExistence type="predicted"/>
<sequence>MVSFGDCASKSDLVCRGEFQISQLLPSRCRSREDKGSAADFQMPHANFGGGRKVLRDFVRQKPFLNRPSQLMNTRWRKTPTHQGGFLLDGGVHFTAGLRLMLGKDNPLATVSAFSAQLQEHLPPVDTVEATGRTKNGAVGTISISFGTTAKGSEWTVGCEDGAVSISRDQVTVDGKTERIEDEKSGVPPEVRNWGKALAAGTTNEQQSPEEALADLELIEAMLRSGEQGGVPIKLEHQEL</sequence>
<protein>
    <recommendedName>
        <fullName evidence="1">Gfo/Idh/MocA-like oxidoreductase C-terminal domain-containing protein</fullName>
    </recommendedName>
</protein>
<dbReference type="InterPro" id="IPR004104">
    <property type="entry name" value="Gfo/Idh/MocA-like_OxRdtase_C"/>
</dbReference>
<feature type="domain" description="Gfo/Idh/MocA-like oxidoreductase C-terminal" evidence="1">
    <location>
        <begin position="70"/>
        <end position="235"/>
    </location>
</feature>